<reference evidence="1" key="1">
    <citation type="submission" date="2021-03" db="EMBL/GenBank/DDBJ databases">
        <title>Agromyces archimandritus sp. nov., isolated from the cockroach Archimandrita tessellata.</title>
        <authorList>
            <person name="Guzman J."/>
            <person name="Ortuzar M."/>
            <person name="Poehlein A."/>
            <person name="Daniel R."/>
            <person name="Trujillo M."/>
            <person name="Vilcinskas A."/>
        </authorList>
    </citation>
    <scope>NUCLEOTIDE SEQUENCE</scope>
    <source>
        <strain evidence="1">G127AT</strain>
    </source>
</reference>
<evidence type="ECO:0000313" key="2">
    <source>
        <dbReference type="Proteomes" id="UP000671914"/>
    </source>
</evidence>
<evidence type="ECO:0000313" key="1">
    <source>
        <dbReference type="EMBL" id="QTX04325.1"/>
    </source>
</evidence>
<dbReference type="PANTHER" id="PTHR39550:SF1">
    <property type="entry name" value="SLL0658 PROTEIN"/>
    <property type="match status" value="1"/>
</dbReference>
<organism evidence="1 2">
    <name type="scientific">Agromyces archimandritae</name>
    <dbReference type="NCBI Taxonomy" id="2781962"/>
    <lineage>
        <taxon>Bacteria</taxon>
        <taxon>Bacillati</taxon>
        <taxon>Actinomycetota</taxon>
        <taxon>Actinomycetes</taxon>
        <taxon>Micrococcales</taxon>
        <taxon>Microbacteriaceae</taxon>
        <taxon>Agromyces</taxon>
    </lineage>
</organism>
<dbReference type="KEGG" id="aarc:G127AT_13755"/>
<dbReference type="Proteomes" id="UP000671914">
    <property type="component" value="Chromosome"/>
</dbReference>
<dbReference type="Pfam" id="PF11848">
    <property type="entry name" value="DUF3368"/>
    <property type="match status" value="1"/>
</dbReference>
<dbReference type="RefSeq" id="WP_210897803.1">
    <property type="nucleotide sequence ID" value="NZ_CP071696.1"/>
</dbReference>
<name>A0A975IN92_9MICO</name>
<keyword evidence="2" id="KW-1185">Reference proteome</keyword>
<gene>
    <name evidence="1" type="ORF">G127AT_13755</name>
</gene>
<protein>
    <submittedName>
        <fullName evidence="1">Nucleotide-binding protein</fullName>
    </submittedName>
</protein>
<dbReference type="EMBL" id="CP071696">
    <property type="protein sequence ID" value="QTX04325.1"/>
    <property type="molecule type" value="Genomic_DNA"/>
</dbReference>
<dbReference type="AlphaFoldDB" id="A0A975IN92"/>
<accession>A0A975IN92</accession>
<proteinExistence type="predicted"/>
<sequence length="187" mass="20053">MSGEVAEPWIFDTGPLSHFAKAGWLGLLKLIATDHPVLIPDVVLDELKRGAVSHPHLSMVVAATEDWIRVHPIADRSALVAFANYTALLVGTDGVKNLGECGVLALAETLPATAIVDDRAARNAASRSGVQLRGTAGLILDAVRDHGLPRDTASAVADDLLTSQYRLPFERGRFVQWSVENGLLEDE</sequence>
<dbReference type="PANTHER" id="PTHR39550">
    <property type="entry name" value="SLL0658 PROTEIN"/>
    <property type="match status" value="1"/>
</dbReference>
<dbReference type="InterPro" id="IPR021799">
    <property type="entry name" value="PIN-like_prokaryotic"/>
</dbReference>